<reference evidence="3 4" key="1">
    <citation type="journal article" date="2016" name="Nat. Commun.">
        <title>Local admixture of amplified and diversified secreted pathogenesis determinants shapes mosaic Toxoplasma gondii genomes.</title>
        <authorList>
            <person name="Lorenzi H."/>
            <person name="Khan A."/>
            <person name="Behnke M.S."/>
            <person name="Namasivayam S."/>
            <person name="Swapna L.S."/>
            <person name="Hadjithomas M."/>
            <person name="Karamycheva S."/>
            <person name="Pinney D."/>
            <person name="Brunk B.P."/>
            <person name="Ajioka J.W."/>
            <person name="Ajzenberg D."/>
            <person name="Boothroyd J.C."/>
            <person name="Boyle J.P."/>
            <person name="Darde M.L."/>
            <person name="Diaz-Miranda M.A."/>
            <person name="Dubey J.P."/>
            <person name="Fritz H.M."/>
            <person name="Gennari S.M."/>
            <person name="Gregory B.D."/>
            <person name="Kim K."/>
            <person name="Saeij J.P."/>
            <person name="Su C."/>
            <person name="White M.W."/>
            <person name="Zhu X.Q."/>
            <person name="Howe D.K."/>
            <person name="Rosenthal B.M."/>
            <person name="Grigg M.E."/>
            <person name="Parkinson J."/>
            <person name="Liu L."/>
            <person name="Kissinger J.C."/>
            <person name="Roos D.S."/>
            <person name="Sibley L.D."/>
        </authorList>
    </citation>
    <scope>NUCLEOTIDE SEQUENCE [LARGE SCALE GENOMIC DNA]</scope>
    <source>
        <strain evidence="3 4">ARI</strain>
    </source>
</reference>
<protein>
    <recommendedName>
        <fullName evidence="5">Transmembrane protein</fullName>
    </recommendedName>
</protein>
<keyword evidence="2" id="KW-0812">Transmembrane</keyword>
<feature type="compositionally biased region" description="Polar residues" evidence="1">
    <location>
        <begin position="392"/>
        <end position="409"/>
    </location>
</feature>
<dbReference type="AlphaFoldDB" id="A0A139Y0D6"/>
<keyword evidence="2" id="KW-1133">Transmembrane helix</keyword>
<name>A0A139Y0D6_TOXGO</name>
<evidence type="ECO:0000313" key="3">
    <source>
        <dbReference type="EMBL" id="KYF44480.1"/>
    </source>
</evidence>
<keyword evidence="2" id="KW-0472">Membrane</keyword>
<feature type="region of interest" description="Disordered" evidence="1">
    <location>
        <begin position="368"/>
        <end position="409"/>
    </location>
</feature>
<gene>
    <name evidence="3" type="ORF">TGARI_205690</name>
</gene>
<feature type="transmembrane region" description="Helical" evidence="2">
    <location>
        <begin position="171"/>
        <end position="190"/>
    </location>
</feature>
<organism evidence="3 4">
    <name type="scientific">Toxoplasma gondii ARI</name>
    <dbReference type="NCBI Taxonomy" id="1074872"/>
    <lineage>
        <taxon>Eukaryota</taxon>
        <taxon>Sar</taxon>
        <taxon>Alveolata</taxon>
        <taxon>Apicomplexa</taxon>
        <taxon>Conoidasida</taxon>
        <taxon>Coccidia</taxon>
        <taxon>Eucoccidiorida</taxon>
        <taxon>Eimeriorina</taxon>
        <taxon>Sarcocystidae</taxon>
        <taxon>Toxoplasma</taxon>
    </lineage>
</organism>
<evidence type="ECO:0000256" key="1">
    <source>
        <dbReference type="SAM" id="MobiDB-lite"/>
    </source>
</evidence>
<proteinExistence type="predicted"/>
<evidence type="ECO:0008006" key="5">
    <source>
        <dbReference type="Google" id="ProtNLM"/>
    </source>
</evidence>
<accession>A0A139Y0D6</accession>
<dbReference type="OrthoDB" id="329309at2759"/>
<feature type="transmembrane region" description="Helical" evidence="2">
    <location>
        <begin position="288"/>
        <end position="318"/>
    </location>
</feature>
<feature type="compositionally biased region" description="Polar residues" evidence="1">
    <location>
        <begin position="1"/>
        <end position="18"/>
    </location>
</feature>
<evidence type="ECO:0000313" key="4">
    <source>
        <dbReference type="Proteomes" id="UP000074247"/>
    </source>
</evidence>
<feature type="transmembrane region" description="Helical" evidence="2">
    <location>
        <begin position="202"/>
        <end position="230"/>
    </location>
</feature>
<feature type="region of interest" description="Disordered" evidence="1">
    <location>
        <begin position="1"/>
        <end position="27"/>
    </location>
</feature>
<evidence type="ECO:0000256" key="2">
    <source>
        <dbReference type="SAM" id="Phobius"/>
    </source>
</evidence>
<sequence length="409" mass="45023">MSPVHSTQSHPRVSSQKPQAHAPVGTSALVSRGSDSQWLARAVFGDHELFPTAFPFIGGSEAVTETLSNTEAEEASTHLRDSLMVDAGFQFSCDPILATQPPRSACKTDDGERGYRPSVRHAHSDNGHHAVYHRTEAPLRSYSLMDIENDAFTGIHEDDVENAMGHCLRNLQFVFSFLLLCLGTSLLLHWPDMRNTSPLLFYYILGCMLAEVVLVFCLACFMCLMACLVGEGGAAYGSVMCGLLHRVAEGATHYTLTGVGAYTLYNFNELESTLFQSEEHIQEKFNWLLVYVGCEVVISLLYSLQTLGTLFGIFKFVLVKIYAKITGRGEVQFQQGDAPIIYASLDQYRRALPTMRNPVDIAFARHHQRSAQASTPKEGEGTVDVEMGGVGSSSQDTTRSTQPLLVNHT</sequence>
<feature type="transmembrane region" description="Helical" evidence="2">
    <location>
        <begin position="251"/>
        <end position="268"/>
    </location>
</feature>
<comment type="caution">
    <text evidence="3">The sequence shown here is derived from an EMBL/GenBank/DDBJ whole genome shotgun (WGS) entry which is preliminary data.</text>
</comment>
<dbReference type="EMBL" id="AGQS02004392">
    <property type="protein sequence ID" value="KYF44480.1"/>
    <property type="molecule type" value="Genomic_DNA"/>
</dbReference>
<dbReference type="Proteomes" id="UP000074247">
    <property type="component" value="Unassembled WGS sequence"/>
</dbReference>
<dbReference type="VEuPathDB" id="ToxoDB:TGARI_205690"/>